<evidence type="ECO:0000313" key="2">
    <source>
        <dbReference type="Proteomes" id="UP000181976"/>
    </source>
</evidence>
<reference evidence="1 2" key="1">
    <citation type="submission" date="2016-10" db="EMBL/GenBank/DDBJ databases">
        <authorList>
            <person name="de Groot N.N."/>
        </authorList>
    </citation>
    <scope>NUCLEOTIDE SEQUENCE [LARGE SCALE GENOMIC DNA]</scope>
    <source>
        <strain evidence="1 2">DSM 19012</strain>
    </source>
</reference>
<accession>A0A1I1VIP5</accession>
<dbReference type="AlphaFoldDB" id="A0A1I1VIP5"/>
<gene>
    <name evidence="1" type="ORF">SAMN05444380_102112</name>
</gene>
<dbReference type="EMBL" id="FONA01000002">
    <property type="protein sequence ID" value="SFD80340.1"/>
    <property type="molecule type" value="Genomic_DNA"/>
</dbReference>
<dbReference type="STRING" id="385682.SAMN05444380_102112"/>
<organism evidence="1 2">
    <name type="scientific">Thermophagus xiamenensis</name>
    <dbReference type="NCBI Taxonomy" id="385682"/>
    <lineage>
        <taxon>Bacteria</taxon>
        <taxon>Pseudomonadati</taxon>
        <taxon>Bacteroidota</taxon>
        <taxon>Bacteroidia</taxon>
        <taxon>Marinilabiliales</taxon>
        <taxon>Marinilabiliaceae</taxon>
        <taxon>Thermophagus</taxon>
    </lineage>
</organism>
<proteinExistence type="predicted"/>
<name>A0A1I1VIP5_9BACT</name>
<keyword evidence="2" id="KW-1185">Reference proteome</keyword>
<dbReference type="InParanoid" id="A0A1I1VIP5"/>
<evidence type="ECO:0000313" key="1">
    <source>
        <dbReference type="EMBL" id="SFD80340.1"/>
    </source>
</evidence>
<dbReference type="Proteomes" id="UP000181976">
    <property type="component" value="Unassembled WGS sequence"/>
</dbReference>
<sequence>MFYGLDLLINVWLKRHNKKTVLPEIKSGIAAEKYGKSIKYDCLRME</sequence>
<protein>
    <submittedName>
        <fullName evidence="1">Uncharacterized protein</fullName>
    </submittedName>
</protein>